<protein>
    <submittedName>
        <fullName evidence="1">Type I DNA topoisomerase</fullName>
    </submittedName>
</protein>
<sequence length="1152" mass="123054">MTHSDRGVAAEPGRRPDGTGRGATVPDEPSGPVGRAPRTPVRRAETGSAAVVLVAVLAAVTLVVTAVLTAAAHRVATARAQGAADAAALAAAASAVGLLPGRPCASASRLVRANRASLSTCSVVGATAVVGVVVGSGPLAARATATAGPRGDAGSVMRTASAVHPVPSRGNGPGRPPPRHPQRSVYGVPVGPPVTEFPVDPDASRRPSADQHHRSRRHVPGTKKLVIVESPAKAKTIAQYLGDGYEVQASVGHIRDLVEPKNLPTELKKGSLGKFSVDVDNGFEPYYVVSDAKKKTVADLKRALKDADELYLATDEDREGEAIAWHLLQVLKPKVPVKRMVFHEITKEAIQRAQEATRELDTALVDAQETRRILDRLYGYEVSPVLWRKVGPGLSAGRVQSAATRLVVDRERERLAFVTANYWDLSARFEKSEDGSFAAKLARIHGKRVASGRDFDDRGVTTSDVVRLDEAAANALSAVLERAGDAVVRSVESKPYTRRPAAPFTTSTLQQEAARKLRFSARQTMSVAQSLYENGHITYMRTDSASLSQQAVTAARKQASALYGAGSIPAKPRSYAGKSKNAQEAHEAIRPAGDTFKTPSQMEGVLRGNDLRLYDLIWKRTVASQMADAKGSTASVVLGITSTEAVEGLPSTASGTDVEFTASGTVITFRGFLNAYEEGRDEERAANDTSDDAKLPQMAEGDHLGVHDVLAKGHDTSAPPRYTEASLVKTLEELGIGRPSTYAAIISTIMDRGYVTQRGTALVPNWIAFSVVRLLEDYFGDLVQYDFTAEMESDLDRIASGDEDRVDWLKGFYFGGGDQRGLRTVIDNLGEIDAREINSVELAPGLTLRIGRYGPYIETPSDDPEKPRRVNVPEDIAPDELTLEKARELVEAPVIGDRVVGINPETGKEVLAKDGRFGPYVTERTPEPEPTVDPATGEVLPAAAGAEPEAATTTTATKTTAKSTAATGTKTAAAKKTTKKAAAPKERTASLFKSMDPQSVDLETALKLLDLPRVVGKDPESGDEITAQNGRYGPYLKKGTDTRTLPSEDAIFDVDLPGALEIFAQPKYGAKRAASAALKEFDADPVSGKPIKVKDGRFGPYVTDGETNATIPRGEEVEQVDFERAVQLLADKRAKGPVKKKAPARRAPAKKK</sequence>
<dbReference type="Proteomes" id="UP000681794">
    <property type="component" value="Chromosome"/>
</dbReference>
<name>A0ACD1E5Q3_9MICO</name>
<organism evidence="1 2">
    <name type="scientific">Curtobacterium aetherium</name>
    <dbReference type="NCBI Taxonomy" id="2841594"/>
    <lineage>
        <taxon>Bacteria</taxon>
        <taxon>Bacillati</taxon>
        <taxon>Actinomycetota</taxon>
        <taxon>Actinomycetes</taxon>
        <taxon>Micrococcales</taxon>
        <taxon>Microbacteriaceae</taxon>
        <taxon>Curtobacterium</taxon>
    </lineage>
</organism>
<proteinExistence type="predicted"/>
<evidence type="ECO:0000313" key="1">
    <source>
        <dbReference type="EMBL" id="QWS34124.1"/>
    </source>
</evidence>
<reference evidence="1" key="1">
    <citation type="submission" date="2021-06" db="EMBL/GenBank/DDBJ databases">
        <authorList>
            <person name="Ellington A.J."/>
            <person name="Bryan N.C."/>
            <person name="Christner B.C."/>
            <person name="Reisch C.R."/>
        </authorList>
    </citation>
    <scope>NUCLEOTIDE SEQUENCE</scope>
    <source>
        <strain evidence="1">L6-1</strain>
    </source>
</reference>
<keyword evidence="2" id="KW-1185">Reference proteome</keyword>
<gene>
    <name evidence="1" type="primary">topA</name>
    <name evidence="1" type="ORF">KM842_02700</name>
</gene>
<dbReference type="EMBL" id="CP076544">
    <property type="protein sequence ID" value="QWS34124.1"/>
    <property type="molecule type" value="Genomic_DNA"/>
</dbReference>
<accession>A0ACD1E5Q3</accession>
<evidence type="ECO:0000313" key="2">
    <source>
        <dbReference type="Proteomes" id="UP000681794"/>
    </source>
</evidence>